<protein>
    <submittedName>
        <fullName evidence="3">Membrane protein YqaA, SNARE-associated domain</fullName>
    </submittedName>
</protein>
<feature type="transmembrane region" description="Helical" evidence="1">
    <location>
        <begin position="134"/>
        <end position="159"/>
    </location>
</feature>
<name>A0A1H3CY11_9RHOB</name>
<dbReference type="Proteomes" id="UP000199118">
    <property type="component" value="Unassembled WGS sequence"/>
</dbReference>
<dbReference type="AlphaFoldDB" id="A0A1H3CY11"/>
<keyword evidence="1" id="KW-0812">Transmembrane</keyword>
<feature type="transmembrane region" description="Helical" evidence="1">
    <location>
        <begin position="171"/>
        <end position="192"/>
    </location>
</feature>
<proteinExistence type="predicted"/>
<organism evidence="3 4">
    <name type="scientific">Albimonas donghaensis</name>
    <dbReference type="NCBI Taxonomy" id="356660"/>
    <lineage>
        <taxon>Bacteria</taxon>
        <taxon>Pseudomonadati</taxon>
        <taxon>Pseudomonadota</taxon>
        <taxon>Alphaproteobacteria</taxon>
        <taxon>Rhodobacterales</taxon>
        <taxon>Paracoccaceae</taxon>
        <taxon>Albimonas</taxon>
    </lineage>
</organism>
<accession>A0A1H3CY11</accession>
<reference evidence="3 4" key="1">
    <citation type="submission" date="2016-10" db="EMBL/GenBank/DDBJ databases">
        <authorList>
            <person name="de Groot N.N."/>
        </authorList>
    </citation>
    <scope>NUCLEOTIDE SEQUENCE [LARGE SCALE GENOMIC DNA]</scope>
    <source>
        <strain evidence="3 4">DSM 17890</strain>
    </source>
</reference>
<evidence type="ECO:0000256" key="1">
    <source>
        <dbReference type="SAM" id="Phobius"/>
    </source>
</evidence>
<keyword evidence="4" id="KW-1185">Reference proteome</keyword>
<keyword evidence="1" id="KW-1133">Transmembrane helix</keyword>
<feature type="domain" description="VTT" evidence="2">
    <location>
        <begin position="36"/>
        <end position="155"/>
    </location>
</feature>
<gene>
    <name evidence="3" type="ORF">SAMN05444336_10727</name>
</gene>
<evidence type="ECO:0000313" key="4">
    <source>
        <dbReference type="Proteomes" id="UP000199118"/>
    </source>
</evidence>
<dbReference type="EMBL" id="FNMZ01000007">
    <property type="protein sequence ID" value="SDX58788.1"/>
    <property type="molecule type" value="Genomic_DNA"/>
</dbReference>
<feature type="transmembrane region" description="Helical" evidence="1">
    <location>
        <begin position="52"/>
        <end position="73"/>
    </location>
</feature>
<dbReference type="STRING" id="356660.SAMN05444336_10727"/>
<evidence type="ECO:0000259" key="2">
    <source>
        <dbReference type="Pfam" id="PF09335"/>
    </source>
</evidence>
<dbReference type="InterPro" id="IPR032816">
    <property type="entry name" value="VTT_dom"/>
</dbReference>
<dbReference type="GO" id="GO:0005886">
    <property type="term" value="C:plasma membrane"/>
    <property type="evidence" value="ECO:0007669"/>
    <property type="project" value="TreeGrafter"/>
</dbReference>
<dbReference type="PANTHER" id="PTHR42709:SF11">
    <property type="entry name" value="DEDA FAMILY PROTEIN"/>
    <property type="match status" value="1"/>
</dbReference>
<evidence type="ECO:0000313" key="3">
    <source>
        <dbReference type="EMBL" id="SDX58788.1"/>
    </source>
</evidence>
<keyword evidence="1" id="KW-0472">Membrane</keyword>
<dbReference type="RefSeq" id="WP_092683782.1">
    <property type="nucleotide sequence ID" value="NZ_FNMZ01000007.1"/>
</dbReference>
<dbReference type="InterPro" id="IPR051311">
    <property type="entry name" value="DedA_domain"/>
</dbReference>
<dbReference type="OrthoDB" id="9810270at2"/>
<dbReference type="Pfam" id="PF09335">
    <property type="entry name" value="VTT_dom"/>
    <property type="match status" value="1"/>
</dbReference>
<dbReference type="PANTHER" id="PTHR42709">
    <property type="entry name" value="ALKALINE PHOSPHATASE LIKE PROTEIN"/>
    <property type="match status" value="1"/>
</dbReference>
<sequence>MVRKLYDWVLRQAEAPYALWMLAAVSFVESSVFPIPPDVLMIPMILAAPHRAWRIAGVCTAASVAGGALGYYIGYELFASIGRPVLEFYGKDHAFEEIRDAYNGQGVWAVLIAGVTPFPYKVITIFSGVTQLNFALFMAMSVIARGLRFFVIAALLNRYGDAARDFIDRRLGLVATVSVALLIGGFVVVKYAL</sequence>